<dbReference type="GeneID" id="24110691"/>
<gene>
    <name evidence="1" type="ORF">PHSY_005413</name>
</gene>
<name>R9PIC8_PSEHS</name>
<dbReference type="RefSeq" id="XP_012191412.1">
    <property type="nucleotide sequence ID" value="XM_012336022.1"/>
</dbReference>
<reference evidence="2" key="1">
    <citation type="journal article" date="2013" name="Genome Announc.">
        <title>Draft genome sequence of the basidiomycetous yeast-like fungus Pseudozyma hubeiensis SY62, which produces an abundant amount of the biosurfactant mannosylerythritol lipids.</title>
        <authorList>
            <person name="Konishi M."/>
            <person name="Hatada Y."/>
            <person name="Horiuchi J."/>
        </authorList>
    </citation>
    <scope>NUCLEOTIDE SEQUENCE [LARGE SCALE GENOMIC DNA]</scope>
    <source>
        <strain evidence="2">SY62</strain>
    </source>
</reference>
<dbReference type="AlphaFoldDB" id="R9PIC8"/>
<sequence>MNCRPRWRLGYNKVHIDTCRSRKHLGSKQEKLVRDKGVRVVTILHCQAFDGMRAPDREGASAAVDGTLNGVQSIASFAPLRLTSNCSRPAFGRTGYRTQKLHFITLPCPVTSTLARLIGPTPTHPKAPSLSSKLPLRILANVALKNGHVFAVEE</sequence>
<dbReference type="HOGENOM" id="CLU_1705031_0_0_1"/>
<organism evidence="1 2">
    <name type="scientific">Pseudozyma hubeiensis (strain SY62)</name>
    <name type="common">Yeast</name>
    <dbReference type="NCBI Taxonomy" id="1305764"/>
    <lineage>
        <taxon>Eukaryota</taxon>
        <taxon>Fungi</taxon>
        <taxon>Dikarya</taxon>
        <taxon>Basidiomycota</taxon>
        <taxon>Ustilaginomycotina</taxon>
        <taxon>Ustilaginomycetes</taxon>
        <taxon>Ustilaginales</taxon>
        <taxon>Ustilaginaceae</taxon>
        <taxon>Pseudozyma</taxon>
    </lineage>
</organism>
<evidence type="ECO:0000313" key="2">
    <source>
        <dbReference type="Proteomes" id="UP000014071"/>
    </source>
</evidence>
<keyword evidence="2" id="KW-1185">Reference proteome</keyword>
<dbReference type="EMBL" id="DF238812">
    <property type="protein sequence ID" value="GAC97825.1"/>
    <property type="molecule type" value="Genomic_DNA"/>
</dbReference>
<evidence type="ECO:0000313" key="1">
    <source>
        <dbReference type="EMBL" id="GAC97825.1"/>
    </source>
</evidence>
<protein>
    <submittedName>
        <fullName evidence="1">Pentalenene synthase</fullName>
    </submittedName>
</protein>
<accession>R9PIC8</accession>
<proteinExistence type="predicted"/>
<dbReference type="Proteomes" id="UP000014071">
    <property type="component" value="Unassembled WGS sequence"/>
</dbReference>